<evidence type="ECO:0000256" key="2">
    <source>
        <dbReference type="ARBA" id="ARBA00022692"/>
    </source>
</evidence>
<evidence type="ECO:0000256" key="5">
    <source>
        <dbReference type="SAM" id="Phobius"/>
    </source>
</evidence>
<sequence length="401" mass="44643">MAPTHFYRPKHLVVFSLFASLTRAAAPSTTISVLITSTHTILQPRFEPSIPPLSLPPLSLPPVIIPSVTIAKFSLKSLELNLPTPTCVQTIKPDKNGHVPPGTCNALWSYYPSFIAAVVTAAIFGVITIVHVGEAIYFKTAYAWVISVGLFWECIGFIFRALSARNQQSAGILTVSQLSILLAPLWMNAFSYMVLGRMIHFYIPTHRLLGLKASTFASSFVLLDIICFIIQLIGGGMAGVGAPPEQMKTGLDIYKAGIALQEVFVIFFLGLAAYFHVTMWKLERNGILPLEKKTWPRLLGAVYMSLVFISARIVFRLVEFSHGTTDDNEILTVEWYQYAFDSVPIFLAGFVLVVSHPGMFMQGPDSVMPIATWRKKLALRRHMKKQAVDDEYDSMLLTRRK</sequence>
<accession>A0ABR4CVV7</accession>
<feature type="signal peptide" evidence="6">
    <location>
        <begin position="1"/>
        <end position="24"/>
    </location>
</feature>
<feature type="transmembrane region" description="Helical" evidence="5">
    <location>
        <begin position="108"/>
        <end position="130"/>
    </location>
</feature>
<keyword evidence="4 5" id="KW-0472">Membrane</keyword>
<feature type="transmembrane region" description="Helical" evidence="5">
    <location>
        <begin position="216"/>
        <end position="238"/>
    </location>
</feature>
<feature type="transmembrane region" description="Helical" evidence="5">
    <location>
        <begin position="298"/>
        <end position="315"/>
    </location>
</feature>
<protein>
    <recommendedName>
        <fullName evidence="9">RTA1-like protein</fullName>
    </recommendedName>
</protein>
<comment type="subcellular location">
    <subcellularLocation>
        <location evidence="1">Membrane</location>
        <topology evidence="1">Multi-pass membrane protein</topology>
    </subcellularLocation>
</comment>
<evidence type="ECO:0000313" key="7">
    <source>
        <dbReference type="EMBL" id="KAL2074073.1"/>
    </source>
</evidence>
<evidence type="ECO:0008006" key="9">
    <source>
        <dbReference type="Google" id="ProtNLM"/>
    </source>
</evidence>
<dbReference type="EMBL" id="JAZHXI010000002">
    <property type="protein sequence ID" value="KAL2074073.1"/>
    <property type="molecule type" value="Genomic_DNA"/>
</dbReference>
<proteinExistence type="predicted"/>
<dbReference type="PANTHER" id="PTHR31465:SF15">
    <property type="entry name" value="LIPID TRANSPORTER ATNI-RELATED"/>
    <property type="match status" value="1"/>
</dbReference>
<feature type="transmembrane region" description="Helical" evidence="5">
    <location>
        <begin position="142"/>
        <end position="162"/>
    </location>
</feature>
<organism evidence="7 8">
    <name type="scientific">Oculimacula yallundae</name>
    <dbReference type="NCBI Taxonomy" id="86028"/>
    <lineage>
        <taxon>Eukaryota</taxon>
        <taxon>Fungi</taxon>
        <taxon>Dikarya</taxon>
        <taxon>Ascomycota</taxon>
        <taxon>Pezizomycotina</taxon>
        <taxon>Leotiomycetes</taxon>
        <taxon>Helotiales</taxon>
        <taxon>Ploettnerulaceae</taxon>
        <taxon>Oculimacula</taxon>
    </lineage>
</organism>
<feature type="transmembrane region" description="Helical" evidence="5">
    <location>
        <begin position="335"/>
        <end position="354"/>
    </location>
</feature>
<dbReference type="Proteomes" id="UP001595075">
    <property type="component" value="Unassembled WGS sequence"/>
</dbReference>
<gene>
    <name evidence="7" type="ORF">VTL71DRAFT_7851</name>
</gene>
<reference evidence="7 8" key="1">
    <citation type="journal article" date="2024" name="Commun. Biol.">
        <title>Comparative genomic analysis of thermophilic fungi reveals convergent evolutionary adaptations and gene losses.</title>
        <authorList>
            <person name="Steindorff A.S."/>
            <person name="Aguilar-Pontes M.V."/>
            <person name="Robinson A.J."/>
            <person name="Andreopoulos B."/>
            <person name="LaButti K."/>
            <person name="Kuo A."/>
            <person name="Mondo S."/>
            <person name="Riley R."/>
            <person name="Otillar R."/>
            <person name="Haridas S."/>
            <person name="Lipzen A."/>
            <person name="Grimwood J."/>
            <person name="Schmutz J."/>
            <person name="Clum A."/>
            <person name="Reid I.D."/>
            <person name="Moisan M.C."/>
            <person name="Butler G."/>
            <person name="Nguyen T.T.M."/>
            <person name="Dewar K."/>
            <person name="Conant G."/>
            <person name="Drula E."/>
            <person name="Henrissat B."/>
            <person name="Hansel C."/>
            <person name="Singer S."/>
            <person name="Hutchinson M.I."/>
            <person name="de Vries R.P."/>
            <person name="Natvig D.O."/>
            <person name="Powell A.J."/>
            <person name="Tsang A."/>
            <person name="Grigoriev I.V."/>
        </authorList>
    </citation>
    <scope>NUCLEOTIDE SEQUENCE [LARGE SCALE GENOMIC DNA]</scope>
    <source>
        <strain evidence="7 8">CBS 494.80</strain>
    </source>
</reference>
<feature type="transmembrane region" description="Helical" evidence="5">
    <location>
        <begin position="174"/>
        <end position="195"/>
    </location>
</feature>
<dbReference type="PANTHER" id="PTHR31465">
    <property type="entry name" value="PROTEIN RTA1-RELATED"/>
    <property type="match status" value="1"/>
</dbReference>
<keyword evidence="3 5" id="KW-1133">Transmembrane helix</keyword>
<feature type="chain" id="PRO_5047247765" description="RTA1-like protein" evidence="6">
    <location>
        <begin position="25"/>
        <end position="401"/>
    </location>
</feature>
<feature type="transmembrane region" description="Helical" evidence="5">
    <location>
        <begin position="258"/>
        <end position="277"/>
    </location>
</feature>
<keyword evidence="8" id="KW-1185">Reference proteome</keyword>
<evidence type="ECO:0000256" key="4">
    <source>
        <dbReference type="ARBA" id="ARBA00023136"/>
    </source>
</evidence>
<dbReference type="Pfam" id="PF04479">
    <property type="entry name" value="RTA1"/>
    <property type="match status" value="1"/>
</dbReference>
<evidence type="ECO:0000256" key="6">
    <source>
        <dbReference type="SAM" id="SignalP"/>
    </source>
</evidence>
<keyword evidence="2 5" id="KW-0812">Transmembrane</keyword>
<evidence type="ECO:0000313" key="8">
    <source>
        <dbReference type="Proteomes" id="UP001595075"/>
    </source>
</evidence>
<keyword evidence="6" id="KW-0732">Signal</keyword>
<dbReference type="InterPro" id="IPR007568">
    <property type="entry name" value="RTA1"/>
</dbReference>
<evidence type="ECO:0000256" key="1">
    <source>
        <dbReference type="ARBA" id="ARBA00004141"/>
    </source>
</evidence>
<comment type="caution">
    <text evidence="7">The sequence shown here is derived from an EMBL/GenBank/DDBJ whole genome shotgun (WGS) entry which is preliminary data.</text>
</comment>
<evidence type="ECO:0000256" key="3">
    <source>
        <dbReference type="ARBA" id="ARBA00022989"/>
    </source>
</evidence>
<name>A0ABR4CVV7_9HELO</name>